<evidence type="ECO:0000313" key="20">
    <source>
        <dbReference type="Proteomes" id="UP000284676"/>
    </source>
</evidence>
<dbReference type="SUPFAM" id="SSF53187">
    <property type="entry name" value="Zn-dependent exopeptidases"/>
    <property type="match status" value="1"/>
</dbReference>
<dbReference type="PRINTS" id="PR00934">
    <property type="entry name" value="XHISDIPTASE"/>
</dbReference>
<keyword evidence="8" id="KW-0170">Cobalt</keyword>
<comment type="catalytic activity">
    <reaction evidence="9">
        <text>Hydrolysis of dipeptides, preferentially hydrophobic dipeptides including prolyl amino acids.</text>
        <dbReference type="EC" id="3.4.13.18"/>
    </reaction>
</comment>
<dbReference type="PANTHER" id="PTHR43501:SF1">
    <property type="entry name" value="CYTOSOL NON-SPECIFIC DIPEPTIDASE"/>
    <property type="match status" value="1"/>
</dbReference>
<dbReference type="RefSeq" id="WP_118234289.1">
    <property type="nucleotide sequence ID" value="NZ_QRHL01000007.1"/>
</dbReference>
<evidence type="ECO:0000256" key="9">
    <source>
        <dbReference type="ARBA" id="ARBA00036421"/>
    </source>
</evidence>
<comment type="cofactor">
    <cofactor evidence="1">
        <name>Co(2+)</name>
        <dbReference type="ChEBI" id="CHEBI:48828"/>
    </cofactor>
</comment>
<dbReference type="NCBIfam" id="TIGR01893">
    <property type="entry name" value="aa-his-dipept"/>
    <property type="match status" value="1"/>
</dbReference>
<dbReference type="AlphaFoldDB" id="A0A414PVV8"/>
<evidence type="ECO:0000313" key="19">
    <source>
        <dbReference type="EMBL" id="RHF72715.1"/>
    </source>
</evidence>
<evidence type="ECO:0000256" key="10">
    <source>
        <dbReference type="ARBA" id="ARBA00038976"/>
    </source>
</evidence>
<dbReference type="FunFam" id="3.40.630.10:FF:000015">
    <property type="entry name" value="Aminoacyl-histidine dipeptidase PepD"/>
    <property type="match status" value="1"/>
</dbReference>
<evidence type="ECO:0000256" key="3">
    <source>
        <dbReference type="ARBA" id="ARBA00022670"/>
    </source>
</evidence>
<dbReference type="Proteomes" id="UP000284676">
    <property type="component" value="Unassembled WGS sequence"/>
</dbReference>
<dbReference type="InterPro" id="IPR011650">
    <property type="entry name" value="Peptidase_M20_dimer"/>
</dbReference>
<evidence type="ECO:0000259" key="18">
    <source>
        <dbReference type="Pfam" id="PF07687"/>
    </source>
</evidence>
<dbReference type="FunFam" id="3.40.630.10:FF:000018">
    <property type="entry name" value="Aminoacyl-histidine dipeptidase PepD"/>
    <property type="match status" value="1"/>
</dbReference>
<evidence type="ECO:0000256" key="12">
    <source>
        <dbReference type="ARBA" id="ARBA00061423"/>
    </source>
</evidence>
<evidence type="ECO:0000256" key="1">
    <source>
        <dbReference type="ARBA" id="ARBA00001941"/>
    </source>
</evidence>
<reference evidence="19 20" key="1">
    <citation type="submission" date="2018-08" db="EMBL/GenBank/DDBJ databases">
        <title>A genome reference for cultivated species of the human gut microbiota.</title>
        <authorList>
            <person name="Zou Y."/>
            <person name="Xue W."/>
            <person name="Luo G."/>
        </authorList>
    </citation>
    <scope>NUCLEOTIDE SEQUENCE [LARGE SCALE GENOMIC DNA]</scope>
    <source>
        <strain evidence="19 20">AM25-1</strain>
    </source>
</reference>
<evidence type="ECO:0000256" key="6">
    <source>
        <dbReference type="ARBA" id="ARBA00022833"/>
    </source>
</evidence>
<evidence type="ECO:0000256" key="14">
    <source>
        <dbReference type="ARBA" id="ARBA00075285"/>
    </source>
</evidence>
<keyword evidence="6" id="KW-0862">Zinc</keyword>
<accession>A0A414PVV8</accession>
<dbReference type="Gene3D" id="3.40.630.10">
    <property type="entry name" value="Zn peptidases"/>
    <property type="match status" value="2"/>
</dbReference>
<dbReference type="PIRSF" id="PIRSF016599">
    <property type="entry name" value="Xaa-His_dipept"/>
    <property type="match status" value="1"/>
</dbReference>
<dbReference type="InterPro" id="IPR001160">
    <property type="entry name" value="Peptidase_M20C"/>
</dbReference>
<evidence type="ECO:0000256" key="2">
    <source>
        <dbReference type="ARBA" id="ARBA00001947"/>
    </source>
</evidence>
<feature type="domain" description="Peptidase M20 dimerisation" evidence="18">
    <location>
        <begin position="203"/>
        <end position="288"/>
    </location>
</feature>
<dbReference type="InterPro" id="IPR002933">
    <property type="entry name" value="Peptidase_M20"/>
</dbReference>
<organism evidence="19 20">
    <name type="scientific">Fusobacterium mortiferum</name>
    <dbReference type="NCBI Taxonomy" id="850"/>
    <lineage>
        <taxon>Bacteria</taxon>
        <taxon>Fusobacteriati</taxon>
        <taxon>Fusobacteriota</taxon>
        <taxon>Fusobacteriia</taxon>
        <taxon>Fusobacteriales</taxon>
        <taxon>Fusobacteriaceae</taxon>
        <taxon>Fusobacterium</taxon>
    </lineage>
</organism>
<evidence type="ECO:0000256" key="4">
    <source>
        <dbReference type="ARBA" id="ARBA00022723"/>
    </source>
</evidence>
<dbReference type="PANTHER" id="PTHR43501">
    <property type="entry name" value="CYTOSOL NON-SPECIFIC DIPEPTIDASE"/>
    <property type="match status" value="1"/>
</dbReference>
<dbReference type="GO" id="GO:0046872">
    <property type="term" value="F:metal ion binding"/>
    <property type="evidence" value="ECO:0007669"/>
    <property type="project" value="UniProtKB-KW"/>
</dbReference>
<evidence type="ECO:0000256" key="16">
    <source>
        <dbReference type="ARBA" id="ARBA00077688"/>
    </source>
</evidence>
<dbReference type="EMBL" id="QRHL01000007">
    <property type="protein sequence ID" value="RHF72715.1"/>
    <property type="molecule type" value="Genomic_DNA"/>
</dbReference>
<keyword evidence="4" id="KW-0479">Metal-binding</keyword>
<dbReference type="EC" id="3.4.13.18" evidence="10"/>
<keyword evidence="3" id="KW-0645">Protease</keyword>
<dbReference type="GO" id="GO:0005829">
    <property type="term" value="C:cytosol"/>
    <property type="evidence" value="ECO:0007669"/>
    <property type="project" value="TreeGrafter"/>
</dbReference>
<comment type="similarity">
    <text evidence="12">Belongs to the peptidase M20C family.</text>
</comment>
<name>A0A414PVV8_FUSMR</name>
<evidence type="ECO:0000256" key="7">
    <source>
        <dbReference type="ARBA" id="ARBA00023049"/>
    </source>
</evidence>
<sequence length="477" mass="53693">MNYVLNKDLLHQKYFEEISKIPHGSYNEQQLSNYIVNIAKELGYKYIQDEMGNVIVYKPASSGYENHATIILQAHIDMVCEKNIDCNHNFETDSLSLQVEDGWVKAKGTTLGADDGYGVAYMLALLTEKDIAHPALECVFTVQEEVGLFGAINLKKEYFSGKKFINLDNGSESNTYVSCAGALISTFTKSITYEKNSLHTYKIEVKGLSGGHSGGQIHLEKGNSIKIVTRILYHLNKNFGINLVNIDGGSKMNAIPREAFATFSCAENFETIDELVKNIEKEVKKELEFSDNGVYISLLKSNNKKIITKKESDEIINMLYLIPSGLQHRSLAFENLTTASQNLGVITTKENKIKFTVSLRGALESYNQEGMENLKFLSQLFNVSYVVDAHFSAWEYSPVSEFRERLKTLYKDFYQKDIQVLATHGGLECGIFKALIPELDIITLGPDCKNAHTPDEAMNLESFDKMYNFLKLLLSNL</sequence>
<dbReference type="GO" id="GO:0006508">
    <property type="term" value="P:proteolysis"/>
    <property type="evidence" value="ECO:0007669"/>
    <property type="project" value="UniProtKB-KW"/>
</dbReference>
<evidence type="ECO:0000256" key="15">
    <source>
        <dbReference type="ARBA" id="ARBA00076004"/>
    </source>
</evidence>
<gene>
    <name evidence="19" type="ORF">DW663_05940</name>
</gene>
<evidence type="ECO:0000256" key="5">
    <source>
        <dbReference type="ARBA" id="ARBA00022801"/>
    </source>
</evidence>
<dbReference type="InterPro" id="IPR036264">
    <property type="entry name" value="Bact_exopeptidase_dim_dom"/>
</dbReference>
<dbReference type="Pfam" id="PF01546">
    <property type="entry name" value="Peptidase_M20"/>
    <property type="match status" value="1"/>
</dbReference>
<evidence type="ECO:0000256" key="17">
    <source>
        <dbReference type="ARBA" id="ARBA00078074"/>
    </source>
</evidence>
<evidence type="ECO:0000256" key="13">
    <source>
        <dbReference type="ARBA" id="ARBA00071271"/>
    </source>
</evidence>
<evidence type="ECO:0000256" key="8">
    <source>
        <dbReference type="ARBA" id="ARBA00023285"/>
    </source>
</evidence>
<keyword evidence="5" id="KW-0378">Hydrolase</keyword>
<dbReference type="GO" id="GO:0070573">
    <property type="term" value="F:metallodipeptidase activity"/>
    <property type="evidence" value="ECO:0007669"/>
    <property type="project" value="TreeGrafter"/>
</dbReference>
<keyword evidence="7" id="KW-0482">Metalloprotease</keyword>
<evidence type="ECO:0000256" key="11">
    <source>
        <dbReference type="ARBA" id="ARBA00044252"/>
    </source>
</evidence>
<dbReference type="Pfam" id="PF07687">
    <property type="entry name" value="M20_dimer"/>
    <property type="match status" value="1"/>
</dbReference>
<dbReference type="SUPFAM" id="SSF55031">
    <property type="entry name" value="Bacterial exopeptidase dimerisation domain"/>
    <property type="match status" value="1"/>
</dbReference>
<proteinExistence type="inferred from homology"/>
<comment type="cofactor">
    <cofactor evidence="2">
        <name>Zn(2+)</name>
        <dbReference type="ChEBI" id="CHEBI:29105"/>
    </cofactor>
</comment>
<comment type="caution">
    <text evidence="19">The sequence shown here is derived from an EMBL/GenBank/DDBJ whole genome shotgun (WGS) entry which is preliminary data.</text>
</comment>
<protein>
    <recommendedName>
        <fullName evidence="13">Cytosol non-specific dipeptidase</fullName>
        <ecNumber evidence="10">3.4.13.18</ecNumber>
    </recommendedName>
    <alternativeName>
        <fullName evidence="16">Aminoacyl-histidine dipeptidase</fullName>
    </alternativeName>
    <alternativeName>
        <fullName evidence="15">Beta-alanyl-histidine dipeptidase</fullName>
    </alternativeName>
    <alternativeName>
        <fullName evidence="14">Carnosinase</fullName>
    </alternativeName>
    <alternativeName>
        <fullName evidence="11">Peptidase D</fullName>
    </alternativeName>
    <alternativeName>
        <fullName evidence="17">Xaa-His dipeptidase</fullName>
    </alternativeName>
</protein>